<name>A0AAW0B1M9_9AGAR</name>
<organism evidence="1 2">
    <name type="scientific">Favolaschia claudopus</name>
    <dbReference type="NCBI Taxonomy" id="2862362"/>
    <lineage>
        <taxon>Eukaryota</taxon>
        <taxon>Fungi</taxon>
        <taxon>Dikarya</taxon>
        <taxon>Basidiomycota</taxon>
        <taxon>Agaricomycotina</taxon>
        <taxon>Agaricomycetes</taxon>
        <taxon>Agaricomycetidae</taxon>
        <taxon>Agaricales</taxon>
        <taxon>Marasmiineae</taxon>
        <taxon>Mycenaceae</taxon>
        <taxon>Favolaschia</taxon>
    </lineage>
</organism>
<dbReference type="EMBL" id="JAWWNJ010000046">
    <property type="protein sequence ID" value="KAK7018404.1"/>
    <property type="molecule type" value="Genomic_DNA"/>
</dbReference>
<evidence type="ECO:0000313" key="1">
    <source>
        <dbReference type="EMBL" id="KAK7018404.1"/>
    </source>
</evidence>
<proteinExistence type="predicted"/>
<protein>
    <submittedName>
        <fullName evidence="1">F-box domain-containing protein</fullName>
    </submittedName>
</protein>
<comment type="caution">
    <text evidence="1">The sequence shown here is derived from an EMBL/GenBank/DDBJ whole genome shotgun (WGS) entry which is preliminary data.</text>
</comment>
<evidence type="ECO:0000313" key="2">
    <source>
        <dbReference type="Proteomes" id="UP001362999"/>
    </source>
</evidence>
<gene>
    <name evidence="1" type="ORF">R3P38DRAFT_2982597</name>
</gene>
<keyword evidence="2" id="KW-1185">Reference proteome</keyword>
<dbReference type="Proteomes" id="UP001362999">
    <property type="component" value="Unassembled WGS sequence"/>
</dbReference>
<sequence>MPVDRDLATIPLATKPEAAAVLSLPPEIVAEIFRNFLPSYPKCPPCTGLSSPSTLSQICGLWRQIALTTPHLWRAIKIKLEADDSELLMARKLDTLEAWLSRSGACPLSIRLHYTTHDDANPTGQPLLSQFIHAIVRHCDRWQYLDLLMPHETLHAIKGEMPLLKALEIEPSLVPPENEARIELFNDAPRLTDVVLERRFFPKVIHLPWSQLQCIEGQCLYEHECVLILKEASNLVRLTVVEMVCDPWGTHSQRLTHHHLRDLRLSLTVDSDANVDQLLGLLTLPALRTLELSDLTFAYGDLRETVQGLILRSGCALDLLRIDNIQVSEEEYHDAFPSVKTLTLNGKHWRC</sequence>
<dbReference type="AlphaFoldDB" id="A0AAW0B1M9"/>
<reference evidence="1 2" key="1">
    <citation type="journal article" date="2024" name="J Genomics">
        <title>Draft genome sequencing and assembly of Favolaschia claudopus CIRM-BRFM 2984 isolated from oak limbs.</title>
        <authorList>
            <person name="Navarro D."/>
            <person name="Drula E."/>
            <person name="Chaduli D."/>
            <person name="Cazenave R."/>
            <person name="Ahrendt S."/>
            <person name="Wang J."/>
            <person name="Lipzen A."/>
            <person name="Daum C."/>
            <person name="Barry K."/>
            <person name="Grigoriev I.V."/>
            <person name="Favel A."/>
            <person name="Rosso M.N."/>
            <person name="Martin F."/>
        </authorList>
    </citation>
    <scope>NUCLEOTIDE SEQUENCE [LARGE SCALE GENOMIC DNA]</scope>
    <source>
        <strain evidence="1 2">CIRM-BRFM 2984</strain>
    </source>
</reference>
<accession>A0AAW0B1M9</accession>
<dbReference type="Gene3D" id="1.20.1280.50">
    <property type="match status" value="1"/>
</dbReference>